<evidence type="ECO:0000256" key="1">
    <source>
        <dbReference type="SAM" id="Phobius"/>
    </source>
</evidence>
<dbReference type="OrthoDB" id="531455at2759"/>
<protein>
    <recommendedName>
        <fullName evidence="4">Transmembrane protein</fullName>
    </recommendedName>
</protein>
<evidence type="ECO:0000313" key="2">
    <source>
        <dbReference type="EMBL" id="KAI5067881.1"/>
    </source>
</evidence>
<accession>A0A9D4UH91</accession>
<keyword evidence="1" id="KW-1133">Transmembrane helix</keyword>
<dbReference type="AlphaFoldDB" id="A0A9D4UH91"/>
<dbReference type="PANTHER" id="PTHR36742:SF1">
    <property type="entry name" value="MYOSIN-G HEAVY CHAIN-LIKE PROTEIN"/>
    <property type="match status" value="1"/>
</dbReference>
<reference evidence="2" key="1">
    <citation type="submission" date="2021-01" db="EMBL/GenBank/DDBJ databases">
        <title>Adiantum capillus-veneris genome.</title>
        <authorList>
            <person name="Fang Y."/>
            <person name="Liao Q."/>
        </authorList>
    </citation>
    <scope>NUCLEOTIDE SEQUENCE</scope>
    <source>
        <strain evidence="2">H3</strain>
        <tissue evidence="2">Leaf</tissue>
    </source>
</reference>
<evidence type="ECO:0008006" key="4">
    <source>
        <dbReference type="Google" id="ProtNLM"/>
    </source>
</evidence>
<sequence length="136" mass="15160">MILRASHALAERASSDGYRSRLQKPKRKAKLLRLTRALPPLQQEREPVSSEAAQSVQSQLELLSKLTSGREKDGDRSTIGEQLVKKKRNIRRQKYLDQVSKRNDVPFFAAIALLVILPPAVILGVAVATGYLSFLP</sequence>
<dbReference type="Proteomes" id="UP000886520">
    <property type="component" value="Chromosome 16"/>
</dbReference>
<keyword evidence="3" id="KW-1185">Reference proteome</keyword>
<organism evidence="2 3">
    <name type="scientific">Adiantum capillus-veneris</name>
    <name type="common">Maidenhair fern</name>
    <dbReference type="NCBI Taxonomy" id="13818"/>
    <lineage>
        <taxon>Eukaryota</taxon>
        <taxon>Viridiplantae</taxon>
        <taxon>Streptophyta</taxon>
        <taxon>Embryophyta</taxon>
        <taxon>Tracheophyta</taxon>
        <taxon>Polypodiopsida</taxon>
        <taxon>Polypodiidae</taxon>
        <taxon>Polypodiales</taxon>
        <taxon>Pteridineae</taxon>
        <taxon>Pteridaceae</taxon>
        <taxon>Vittarioideae</taxon>
        <taxon>Adiantum</taxon>
    </lineage>
</organism>
<feature type="transmembrane region" description="Helical" evidence="1">
    <location>
        <begin position="107"/>
        <end position="134"/>
    </location>
</feature>
<name>A0A9D4UH91_ADICA</name>
<dbReference type="PANTHER" id="PTHR36742">
    <property type="entry name" value="MYOSIN-G HEAVY CHAIN-LIKE PROTEIN"/>
    <property type="match status" value="1"/>
</dbReference>
<evidence type="ECO:0000313" key="3">
    <source>
        <dbReference type="Proteomes" id="UP000886520"/>
    </source>
</evidence>
<keyword evidence="1" id="KW-0812">Transmembrane</keyword>
<proteinExistence type="predicted"/>
<comment type="caution">
    <text evidence="2">The sequence shown here is derived from an EMBL/GenBank/DDBJ whole genome shotgun (WGS) entry which is preliminary data.</text>
</comment>
<dbReference type="GO" id="GO:0009507">
    <property type="term" value="C:chloroplast"/>
    <property type="evidence" value="ECO:0007669"/>
    <property type="project" value="TreeGrafter"/>
</dbReference>
<dbReference type="EMBL" id="JABFUD020000016">
    <property type="protein sequence ID" value="KAI5067881.1"/>
    <property type="molecule type" value="Genomic_DNA"/>
</dbReference>
<gene>
    <name evidence="2" type="ORF">GOP47_0016226</name>
</gene>
<keyword evidence="1" id="KW-0472">Membrane</keyword>